<organism evidence="1 7">
    <name type="scientific">Rotaria socialis</name>
    <dbReference type="NCBI Taxonomy" id="392032"/>
    <lineage>
        <taxon>Eukaryota</taxon>
        <taxon>Metazoa</taxon>
        <taxon>Spiralia</taxon>
        <taxon>Gnathifera</taxon>
        <taxon>Rotifera</taxon>
        <taxon>Eurotatoria</taxon>
        <taxon>Bdelloidea</taxon>
        <taxon>Philodinida</taxon>
        <taxon>Philodinidae</taxon>
        <taxon>Rotaria</taxon>
    </lineage>
</organism>
<reference evidence="1" key="1">
    <citation type="submission" date="2021-02" db="EMBL/GenBank/DDBJ databases">
        <authorList>
            <person name="Nowell W R."/>
        </authorList>
    </citation>
    <scope>NUCLEOTIDE SEQUENCE</scope>
</reference>
<proteinExistence type="predicted"/>
<dbReference type="Proteomes" id="UP000663848">
    <property type="component" value="Unassembled WGS sequence"/>
</dbReference>
<evidence type="ECO:0000313" key="2">
    <source>
        <dbReference type="EMBL" id="CAF3305777.1"/>
    </source>
</evidence>
<dbReference type="EMBL" id="CAJOBQ010002121">
    <property type="protein sequence ID" value="CAF4540310.1"/>
    <property type="molecule type" value="Genomic_DNA"/>
</dbReference>
<dbReference type="EMBL" id="CAJOBR010001866">
    <property type="protein sequence ID" value="CAF4641183.1"/>
    <property type="molecule type" value="Genomic_DNA"/>
</dbReference>
<dbReference type="Proteomes" id="UP000663833">
    <property type="component" value="Unassembled WGS sequence"/>
</dbReference>
<evidence type="ECO:0000313" key="7">
    <source>
        <dbReference type="Proteomes" id="UP000663825"/>
    </source>
</evidence>
<dbReference type="EMBL" id="CAJNYT010002529">
    <property type="protein sequence ID" value="CAF3474364.1"/>
    <property type="molecule type" value="Genomic_DNA"/>
</dbReference>
<evidence type="ECO:0000313" key="8">
    <source>
        <dbReference type="Proteomes" id="UP000663873"/>
    </source>
</evidence>
<sequence>MINEQQEEQDDDISFYVQNNESAMLKSVSGSKSYGNHADERIKINRETSIDEYHHQSRVRRPSIVIREHQLGNYPINYDPSPEIIRKKHEDYYEPIVYKQQIAVRYLCPPTPPPPAPLIIREIRPIQPLPLPPIIIRQRPPPPITPPPIIIRERPPIPPSYTTPQIIYKRISPIQQLERRVIIERLPPMPAKPPDIIVERWLPYRKQKRKVIYERALSNNDHLTSSNNKQTKNNFIMQYVNPSVEIEKQIQSLNITDSNQLEQDNISNKSSSKNIGFRLHSHIIEDENLARLISKIAAITTYAFIGVTTLRTLGVDTISLLAGIGITANDEANAGFVDMIEPSTSDATKPPESLSTFKMRFDAELEGSFKKAPFKEKLWNT</sequence>
<dbReference type="AlphaFoldDB" id="A0A817NWN4"/>
<gene>
    <name evidence="3" type="ORF">GRG538_LOCUS15895</name>
    <name evidence="2" type="ORF">LUA448_LOCUS8509</name>
    <name evidence="6" type="ORF">QYT958_LOCUS14142</name>
    <name evidence="1" type="ORF">TIS948_LOCUS8037</name>
    <name evidence="5" type="ORF">TSG867_LOCUS23926</name>
    <name evidence="4" type="ORF">UJA718_LOCUS12360</name>
</gene>
<evidence type="ECO:0000313" key="5">
    <source>
        <dbReference type="EMBL" id="CAF4540310.1"/>
    </source>
</evidence>
<comment type="caution">
    <text evidence="1">The sequence shown here is derived from an EMBL/GenBank/DDBJ whole genome shotgun (WGS) entry which is preliminary data.</text>
</comment>
<evidence type="ECO:0000313" key="1">
    <source>
        <dbReference type="EMBL" id="CAF3121876.1"/>
    </source>
</evidence>
<dbReference type="EMBL" id="CAJOBP010001596">
    <property type="protein sequence ID" value="CAF4296570.1"/>
    <property type="molecule type" value="Genomic_DNA"/>
</dbReference>
<protein>
    <submittedName>
        <fullName evidence="1">Uncharacterized protein</fullName>
    </submittedName>
</protein>
<name>A0A817NWN4_9BILA</name>
<keyword evidence="8" id="KW-1185">Reference proteome</keyword>
<dbReference type="Proteomes" id="UP000663873">
    <property type="component" value="Unassembled WGS sequence"/>
</dbReference>
<dbReference type="Proteomes" id="UP000663825">
    <property type="component" value="Unassembled WGS sequence"/>
</dbReference>
<evidence type="ECO:0000313" key="6">
    <source>
        <dbReference type="EMBL" id="CAF4641183.1"/>
    </source>
</evidence>
<evidence type="ECO:0000313" key="4">
    <source>
        <dbReference type="EMBL" id="CAF4296570.1"/>
    </source>
</evidence>
<dbReference type="EMBL" id="CAJNXB010001004">
    <property type="protein sequence ID" value="CAF3121876.1"/>
    <property type="molecule type" value="Genomic_DNA"/>
</dbReference>
<evidence type="ECO:0000313" key="3">
    <source>
        <dbReference type="EMBL" id="CAF3474364.1"/>
    </source>
</evidence>
<dbReference type="EMBL" id="CAJNYD010000910">
    <property type="protein sequence ID" value="CAF3305777.1"/>
    <property type="molecule type" value="Genomic_DNA"/>
</dbReference>
<dbReference type="Proteomes" id="UP000663862">
    <property type="component" value="Unassembled WGS sequence"/>
</dbReference>
<accession>A0A817NWN4</accession>
<dbReference type="OrthoDB" id="10023954at2759"/>
<dbReference type="Proteomes" id="UP000663872">
    <property type="component" value="Unassembled WGS sequence"/>
</dbReference>